<dbReference type="EMBL" id="BK015604">
    <property type="protein sequence ID" value="DAE15390.1"/>
    <property type="molecule type" value="Genomic_DNA"/>
</dbReference>
<protein>
    <submittedName>
        <fullName evidence="1">Uncharacterized protein</fullName>
    </submittedName>
</protein>
<reference evidence="1" key="1">
    <citation type="journal article" date="2021" name="Proc. Natl. Acad. Sci. U.S.A.">
        <title>A Catalog of Tens of Thousands of Viruses from Human Metagenomes Reveals Hidden Associations with Chronic Diseases.</title>
        <authorList>
            <person name="Tisza M.J."/>
            <person name="Buck C.B."/>
        </authorList>
    </citation>
    <scope>NUCLEOTIDE SEQUENCE</scope>
    <source>
        <strain evidence="1">Ctdcr45</strain>
    </source>
</reference>
<organism evidence="1">
    <name type="scientific">Siphoviridae sp. ctdcr45</name>
    <dbReference type="NCBI Taxonomy" id="2825580"/>
    <lineage>
        <taxon>Viruses</taxon>
        <taxon>Duplodnaviria</taxon>
        <taxon>Heunggongvirae</taxon>
        <taxon>Uroviricota</taxon>
        <taxon>Caudoviricetes</taxon>
    </lineage>
</organism>
<proteinExistence type="predicted"/>
<name>A0A8S5Q7P4_9CAUD</name>
<evidence type="ECO:0000313" key="1">
    <source>
        <dbReference type="EMBL" id="DAE15390.1"/>
    </source>
</evidence>
<sequence>MACLQRQDGCYGGIAAEIGAENMPPACFLNAPTPPYERHGGVPCPI</sequence>
<accession>A0A8S5Q7P4</accession>